<dbReference type="AlphaFoldDB" id="A0AA39P1R9"/>
<reference evidence="3" key="1">
    <citation type="submission" date="2023-06" db="EMBL/GenBank/DDBJ databases">
        <authorList>
            <consortium name="Lawrence Berkeley National Laboratory"/>
            <person name="Ahrendt S."/>
            <person name="Sahu N."/>
            <person name="Indic B."/>
            <person name="Wong-Bajracharya J."/>
            <person name="Merenyi Z."/>
            <person name="Ke H.-M."/>
            <person name="Monk M."/>
            <person name="Kocsube S."/>
            <person name="Drula E."/>
            <person name="Lipzen A."/>
            <person name="Balint B."/>
            <person name="Henrissat B."/>
            <person name="Andreopoulos B."/>
            <person name="Martin F.M."/>
            <person name="Harder C.B."/>
            <person name="Rigling D."/>
            <person name="Ford K.L."/>
            <person name="Foster G.D."/>
            <person name="Pangilinan J."/>
            <person name="Papanicolaou A."/>
            <person name="Barry K."/>
            <person name="LaButti K."/>
            <person name="Viragh M."/>
            <person name="Koriabine M."/>
            <person name="Yan M."/>
            <person name="Riley R."/>
            <person name="Champramary S."/>
            <person name="Plett K.L."/>
            <person name="Tsai I.J."/>
            <person name="Slot J."/>
            <person name="Sipos G."/>
            <person name="Plett J."/>
            <person name="Nagy L.G."/>
            <person name="Grigoriev I.V."/>
        </authorList>
    </citation>
    <scope>NUCLEOTIDE SEQUENCE</scope>
    <source>
        <strain evidence="3">ICMP 16352</strain>
    </source>
</reference>
<comment type="caution">
    <text evidence="3">The sequence shown here is derived from an EMBL/GenBank/DDBJ whole genome shotgun (WGS) entry which is preliminary data.</text>
</comment>
<evidence type="ECO:0000256" key="1">
    <source>
        <dbReference type="SAM" id="MobiDB-lite"/>
    </source>
</evidence>
<keyword evidence="2" id="KW-0812">Transmembrane</keyword>
<keyword evidence="2" id="KW-1133">Transmembrane helix</keyword>
<dbReference type="Proteomes" id="UP001175227">
    <property type="component" value="Unassembled WGS sequence"/>
</dbReference>
<gene>
    <name evidence="3" type="ORF">IW261DRAFT_1595410</name>
</gene>
<accession>A0AA39P1R9</accession>
<feature type="compositionally biased region" description="Basic and acidic residues" evidence="1">
    <location>
        <begin position="12"/>
        <end position="44"/>
    </location>
</feature>
<proteinExistence type="predicted"/>
<dbReference type="EMBL" id="JAUEPR010000023">
    <property type="protein sequence ID" value="KAK0475403.1"/>
    <property type="molecule type" value="Genomic_DNA"/>
</dbReference>
<feature type="transmembrane region" description="Helical" evidence="2">
    <location>
        <begin position="76"/>
        <end position="96"/>
    </location>
</feature>
<feature type="compositionally biased region" description="Polar residues" evidence="1">
    <location>
        <begin position="1"/>
        <end position="11"/>
    </location>
</feature>
<keyword evidence="2" id="KW-0472">Membrane</keyword>
<protein>
    <recommendedName>
        <fullName evidence="5">Transmembrane protein</fullName>
    </recommendedName>
</protein>
<evidence type="ECO:0008006" key="5">
    <source>
        <dbReference type="Google" id="ProtNLM"/>
    </source>
</evidence>
<sequence length="570" mass="62597">MWVHQPSSPYHSKQDLQRRSNMDHHTEERDYLLDSPSKHDDDISFPRPTNSLEAVYSSSSTTLAESPPTARQIRPGIIAGLLFGAALTAGLHHAYLSILEGRTVSCQFWIRSSSNVLSALVQCLCAASISVSITKRLRRLIHRRVTILQSNHLFGLSNPLRLLRLAPSRSVRNAIPASIIVTLAQAFMLVSILAPNSLEVGLDSPQSTIISVPTVYFNDINLSEARCDPYPSAAWQKVLGHALQSPSLLGWNAPAGCGSACHYTIQYTAPALRCTELDMDEVITMVPSDDDLTTLYNSTYNIDMATYLVTNMSMAWRSDNDANGNSTIAGACCSLYNTTQQAVVSFVNNFGNISPHIISYDSLIEDKSLSRQSCGTLQDSSYPQDVEYWNTYALVQNWLYDQLNGIIVRTTSGSSTTVTNLLASTNLFSLNETAGTFTPNSENVVNALEEILVNATVGLITSSGQTTMVNAWVVHDQLVWVYHGGRLWVIYSTVLAVTATCGVIALVCTRKDREDKNSTFHDYIKVSGNSELDAAEGHRGKDTGEVRDRDMEANTSGVFILARPRRKVSN</sequence>
<evidence type="ECO:0000313" key="3">
    <source>
        <dbReference type="EMBL" id="KAK0475403.1"/>
    </source>
</evidence>
<feature type="transmembrane region" description="Helical" evidence="2">
    <location>
        <begin position="488"/>
        <end position="508"/>
    </location>
</feature>
<evidence type="ECO:0000256" key="2">
    <source>
        <dbReference type="SAM" id="Phobius"/>
    </source>
</evidence>
<organism evidence="3 4">
    <name type="scientific">Armillaria novae-zelandiae</name>
    <dbReference type="NCBI Taxonomy" id="153914"/>
    <lineage>
        <taxon>Eukaryota</taxon>
        <taxon>Fungi</taxon>
        <taxon>Dikarya</taxon>
        <taxon>Basidiomycota</taxon>
        <taxon>Agaricomycotina</taxon>
        <taxon>Agaricomycetes</taxon>
        <taxon>Agaricomycetidae</taxon>
        <taxon>Agaricales</taxon>
        <taxon>Marasmiineae</taxon>
        <taxon>Physalacriaceae</taxon>
        <taxon>Armillaria</taxon>
    </lineage>
</organism>
<name>A0AA39P1R9_9AGAR</name>
<feature type="region of interest" description="Disordered" evidence="1">
    <location>
        <begin position="1"/>
        <end position="44"/>
    </location>
</feature>
<keyword evidence="4" id="KW-1185">Reference proteome</keyword>
<feature type="transmembrane region" description="Helical" evidence="2">
    <location>
        <begin position="116"/>
        <end position="134"/>
    </location>
</feature>
<evidence type="ECO:0000313" key="4">
    <source>
        <dbReference type="Proteomes" id="UP001175227"/>
    </source>
</evidence>